<dbReference type="OrthoDB" id="10554974at2759"/>
<proteinExistence type="predicted"/>
<accession>A0A3P7IMG6</accession>
<dbReference type="Proteomes" id="UP000270094">
    <property type="component" value="Unassembled WGS sequence"/>
</dbReference>
<feature type="chain" id="PRO_5018155440" description="Secreted protein" evidence="1">
    <location>
        <begin position="22"/>
        <end position="105"/>
    </location>
</feature>
<evidence type="ECO:0000313" key="3">
    <source>
        <dbReference type="Proteomes" id="UP000270094"/>
    </source>
</evidence>
<dbReference type="EMBL" id="UYYB01034987">
    <property type="protein sequence ID" value="VDM74251.1"/>
    <property type="molecule type" value="Genomic_DNA"/>
</dbReference>
<gene>
    <name evidence="2" type="ORF">SVUK_LOCUS9249</name>
</gene>
<evidence type="ECO:0000313" key="2">
    <source>
        <dbReference type="EMBL" id="VDM74251.1"/>
    </source>
</evidence>
<name>A0A3P7IMG6_STRVU</name>
<keyword evidence="1" id="KW-0732">Signal</keyword>
<keyword evidence="3" id="KW-1185">Reference proteome</keyword>
<sequence>MSNLVLKCLGILLLTIRFTYPQSICNNAPTASLRITCQNIVNWDENTRNIPATTRTAVSAPGFPGLVGSAAISSVATSTTATSAYECMDIECLCGFFGGMFMFRF</sequence>
<evidence type="ECO:0008006" key="4">
    <source>
        <dbReference type="Google" id="ProtNLM"/>
    </source>
</evidence>
<dbReference type="AlphaFoldDB" id="A0A3P7IMG6"/>
<feature type="signal peptide" evidence="1">
    <location>
        <begin position="1"/>
        <end position="21"/>
    </location>
</feature>
<organism evidence="2 3">
    <name type="scientific">Strongylus vulgaris</name>
    <name type="common">Blood worm</name>
    <dbReference type="NCBI Taxonomy" id="40348"/>
    <lineage>
        <taxon>Eukaryota</taxon>
        <taxon>Metazoa</taxon>
        <taxon>Ecdysozoa</taxon>
        <taxon>Nematoda</taxon>
        <taxon>Chromadorea</taxon>
        <taxon>Rhabditida</taxon>
        <taxon>Rhabditina</taxon>
        <taxon>Rhabditomorpha</taxon>
        <taxon>Strongyloidea</taxon>
        <taxon>Strongylidae</taxon>
        <taxon>Strongylus</taxon>
    </lineage>
</organism>
<reference evidence="2 3" key="1">
    <citation type="submission" date="2018-11" db="EMBL/GenBank/DDBJ databases">
        <authorList>
            <consortium name="Pathogen Informatics"/>
        </authorList>
    </citation>
    <scope>NUCLEOTIDE SEQUENCE [LARGE SCALE GENOMIC DNA]</scope>
</reference>
<evidence type="ECO:0000256" key="1">
    <source>
        <dbReference type="SAM" id="SignalP"/>
    </source>
</evidence>
<protein>
    <recommendedName>
        <fullName evidence="4">Secreted protein</fullName>
    </recommendedName>
</protein>